<dbReference type="Proteomes" id="UP000018888">
    <property type="component" value="Unassembled WGS sequence"/>
</dbReference>
<dbReference type="VEuPathDB" id="FungiDB:RhiirFUN_011519"/>
<comment type="caution">
    <text evidence="2">The sequence shown here is derived from an EMBL/GenBank/DDBJ whole genome shotgun (WGS) entry which is preliminary data.</text>
</comment>
<dbReference type="AlphaFoldDB" id="A0A2P4Q554"/>
<reference evidence="2 3" key="1">
    <citation type="journal article" date="2013" name="Proc. Natl. Acad. Sci. U.S.A.">
        <title>Genome of an arbuscular mycorrhizal fungus provides insight into the oldest plant symbiosis.</title>
        <authorList>
            <person name="Tisserant E."/>
            <person name="Malbreil M."/>
            <person name="Kuo A."/>
            <person name="Kohler A."/>
            <person name="Symeonidi A."/>
            <person name="Balestrini R."/>
            <person name="Charron P."/>
            <person name="Duensing N."/>
            <person name="Frei Dit Frey N."/>
            <person name="Gianinazzi-Pearson V."/>
            <person name="Gilbert L.B."/>
            <person name="Handa Y."/>
            <person name="Herr J.R."/>
            <person name="Hijri M."/>
            <person name="Koul R."/>
            <person name="Kawaguchi M."/>
            <person name="Krajinski F."/>
            <person name="Lammers P.J."/>
            <person name="Masclaux F.G."/>
            <person name="Murat C."/>
            <person name="Morin E."/>
            <person name="Ndikumana S."/>
            <person name="Pagni M."/>
            <person name="Petitpierre D."/>
            <person name="Requena N."/>
            <person name="Rosikiewicz P."/>
            <person name="Riley R."/>
            <person name="Saito K."/>
            <person name="San Clemente H."/>
            <person name="Shapiro H."/>
            <person name="van Tuinen D."/>
            <person name="Becard G."/>
            <person name="Bonfante P."/>
            <person name="Paszkowski U."/>
            <person name="Shachar-Hill Y.Y."/>
            <person name="Tuskan G.A."/>
            <person name="Young P.W."/>
            <person name="Sanders I.R."/>
            <person name="Henrissat B."/>
            <person name="Rensing S.A."/>
            <person name="Grigoriev I.V."/>
            <person name="Corradi N."/>
            <person name="Roux C."/>
            <person name="Martin F."/>
        </authorList>
    </citation>
    <scope>NUCLEOTIDE SEQUENCE [LARGE SCALE GENOMIC DNA]</scope>
    <source>
        <strain evidence="2 3">DAOM 197198</strain>
    </source>
</reference>
<organism evidence="2 3">
    <name type="scientific">Rhizophagus irregularis (strain DAOM 181602 / DAOM 197198 / MUCL 43194)</name>
    <name type="common">Arbuscular mycorrhizal fungus</name>
    <name type="synonym">Glomus intraradices</name>
    <dbReference type="NCBI Taxonomy" id="747089"/>
    <lineage>
        <taxon>Eukaryota</taxon>
        <taxon>Fungi</taxon>
        <taxon>Fungi incertae sedis</taxon>
        <taxon>Mucoromycota</taxon>
        <taxon>Glomeromycotina</taxon>
        <taxon>Glomeromycetes</taxon>
        <taxon>Glomerales</taxon>
        <taxon>Glomeraceae</taxon>
        <taxon>Rhizophagus</taxon>
    </lineage>
</organism>
<evidence type="ECO:0000259" key="1">
    <source>
        <dbReference type="PROSITE" id="PS50011"/>
    </source>
</evidence>
<dbReference type="EMBL" id="AUPC02000091">
    <property type="protein sequence ID" value="POG72775.1"/>
    <property type="molecule type" value="Genomic_DNA"/>
</dbReference>
<keyword evidence="3" id="KW-1185">Reference proteome</keyword>
<dbReference type="GO" id="GO:0005524">
    <property type="term" value="F:ATP binding"/>
    <property type="evidence" value="ECO:0007669"/>
    <property type="project" value="InterPro"/>
</dbReference>
<gene>
    <name evidence="2" type="ORF">GLOIN_2v1773239</name>
</gene>
<dbReference type="Gene3D" id="1.10.510.10">
    <property type="entry name" value="Transferase(Phosphotransferase) domain 1"/>
    <property type="match status" value="1"/>
</dbReference>
<dbReference type="GO" id="GO:0004672">
    <property type="term" value="F:protein kinase activity"/>
    <property type="evidence" value="ECO:0007669"/>
    <property type="project" value="InterPro"/>
</dbReference>
<dbReference type="InterPro" id="IPR011009">
    <property type="entry name" value="Kinase-like_dom_sf"/>
</dbReference>
<sequence>MEEYRISDDVYEQIKDFSWLTEEQDLLVDKLILNKEIKERYIKFRLCKGCKQPKSAADCNRWKRDRSQRVVLKYIYNSQDNIAEFLREVESHVIANECGSVGVIRCYGIAKNPETNEYMMIMEQGMNGSLRHIHKRGLIHHDFHSGNIINIANAKVSVTDLGLCRPLDAQNNDVTLAIKICQGLRPKSNYKIPRLILDIIYQYWDGDSLKRPTADEMAAWNFDNNCWERYGRRVVLKCIHNSQDNIAELLKEAESHVE</sequence>
<feature type="domain" description="Protein kinase" evidence="1">
    <location>
        <begin position="1"/>
        <end position="258"/>
    </location>
</feature>
<evidence type="ECO:0000313" key="3">
    <source>
        <dbReference type="Proteomes" id="UP000018888"/>
    </source>
</evidence>
<protein>
    <submittedName>
        <fullName evidence="2">Kinase-like domain-containing protein</fullName>
    </submittedName>
</protein>
<accession>A0A2P4Q554</accession>
<reference evidence="2 3" key="2">
    <citation type="journal article" date="2018" name="New Phytol.">
        <title>High intraspecific genome diversity in the model arbuscular mycorrhizal symbiont Rhizophagus irregularis.</title>
        <authorList>
            <person name="Chen E.C.H."/>
            <person name="Morin E."/>
            <person name="Beaudet D."/>
            <person name="Noel J."/>
            <person name="Yildirir G."/>
            <person name="Ndikumana S."/>
            <person name="Charron P."/>
            <person name="St-Onge C."/>
            <person name="Giorgi J."/>
            <person name="Kruger M."/>
            <person name="Marton T."/>
            <person name="Ropars J."/>
            <person name="Grigoriev I.V."/>
            <person name="Hainaut M."/>
            <person name="Henrissat B."/>
            <person name="Roux C."/>
            <person name="Martin F."/>
            <person name="Corradi N."/>
        </authorList>
    </citation>
    <scope>NUCLEOTIDE SEQUENCE [LARGE SCALE GENOMIC DNA]</scope>
    <source>
        <strain evidence="2 3">DAOM 197198</strain>
    </source>
</reference>
<dbReference type="SUPFAM" id="SSF56112">
    <property type="entry name" value="Protein kinase-like (PK-like)"/>
    <property type="match status" value="1"/>
</dbReference>
<name>A0A2P4Q554_RHIID</name>
<evidence type="ECO:0000313" key="2">
    <source>
        <dbReference type="EMBL" id="POG72775.1"/>
    </source>
</evidence>
<dbReference type="SMR" id="A0A2P4Q554"/>
<dbReference type="PROSITE" id="PS50011">
    <property type="entry name" value="PROTEIN_KINASE_DOM"/>
    <property type="match status" value="1"/>
</dbReference>
<dbReference type="InterPro" id="IPR000719">
    <property type="entry name" value="Prot_kinase_dom"/>
</dbReference>
<proteinExistence type="predicted"/>